<keyword evidence="4" id="KW-1185">Reference proteome</keyword>
<keyword evidence="1" id="KW-0812">Transmembrane</keyword>
<keyword evidence="1" id="KW-1133">Transmembrane helix</keyword>
<dbReference type="InterPro" id="IPR056002">
    <property type="entry name" value="DUF7580"/>
</dbReference>
<keyword evidence="1" id="KW-0472">Membrane</keyword>
<comment type="caution">
    <text evidence="3">The sequence shown here is derived from an EMBL/GenBank/DDBJ whole genome shotgun (WGS) entry which is preliminary data.</text>
</comment>
<protein>
    <recommendedName>
        <fullName evidence="2">DUF7580 domain-containing protein</fullName>
    </recommendedName>
</protein>
<proteinExistence type="predicted"/>
<reference evidence="3" key="1">
    <citation type="submission" date="2022-10" db="EMBL/GenBank/DDBJ databases">
        <title>Culturing micro-colonial fungi from biological soil crusts in the Mojave desert and describing Neophaeococcomyces mojavensis, and introducing the new genera and species Taxawa tesnikishii.</title>
        <authorList>
            <person name="Kurbessoian T."/>
            <person name="Stajich J.E."/>
        </authorList>
    </citation>
    <scope>NUCLEOTIDE SEQUENCE</scope>
    <source>
        <strain evidence="3">TK_41</strain>
    </source>
</reference>
<dbReference type="PANTHER" id="PTHR35186:SF4">
    <property type="entry name" value="PRION-INHIBITION AND PROPAGATION HELO DOMAIN-CONTAINING PROTEIN"/>
    <property type="match status" value="1"/>
</dbReference>
<organism evidence="3 4">
    <name type="scientific">Cladophialophora chaetospira</name>
    <dbReference type="NCBI Taxonomy" id="386627"/>
    <lineage>
        <taxon>Eukaryota</taxon>
        <taxon>Fungi</taxon>
        <taxon>Dikarya</taxon>
        <taxon>Ascomycota</taxon>
        <taxon>Pezizomycotina</taxon>
        <taxon>Eurotiomycetes</taxon>
        <taxon>Chaetothyriomycetidae</taxon>
        <taxon>Chaetothyriales</taxon>
        <taxon>Herpotrichiellaceae</taxon>
        <taxon>Cladophialophora</taxon>
    </lineage>
</organism>
<feature type="domain" description="DUF7580" evidence="2">
    <location>
        <begin position="242"/>
        <end position="582"/>
    </location>
</feature>
<gene>
    <name evidence="3" type="ORF">H2200_008770</name>
</gene>
<feature type="transmembrane region" description="Helical" evidence="1">
    <location>
        <begin position="35"/>
        <end position="58"/>
    </location>
</feature>
<dbReference type="Proteomes" id="UP001172673">
    <property type="component" value="Unassembled WGS sequence"/>
</dbReference>
<evidence type="ECO:0000259" key="2">
    <source>
        <dbReference type="Pfam" id="PF24476"/>
    </source>
</evidence>
<evidence type="ECO:0000256" key="1">
    <source>
        <dbReference type="SAM" id="Phobius"/>
    </source>
</evidence>
<dbReference type="EMBL" id="JAPDRK010000013">
    <property type="protein sequence ID" value="KAJ9606761.1"/>
    <property type="molecule type" value="Genomic_DNA"/>
</dbReference>
<dbReference type="PANTHER" id="PTHR35186">
    <property type="entry name" value="ANK_REP_REGION DOMAIN-CONTAINING PROTEIN"/>
    <property type="match status" value="1"/>
</dbReference>
<dbReference type="Pfam" id="PF24476">
    <property type="entry name" value="DUF7580"/>
    <property type="match status" value="1"/>
</dbReference>
<evidence type="ECO:0000313" key="4">
    <source>
        <dbReference type="Proteomes" id="UP001172673"/>
    </source>
</evidence>
<accession>A0AA39CFV3</accession>
<sequence>MPDTMYAIYPLLRVSPQAVLRAQKVTPDKSTPARLGIMSGVEIVGLILGVLPLFIAAAEHFQGNTSSRRAIKDGLFADRYKVKLTTHRTLLNLYIKAVVGRTSLSPSTQAQLVDDPSSDLWQRADVAKAISEELGDAYPLFRELLKRICAALAKHISTNQTEKLSEDNILDLLRGISLEDDQSSPKLLDRIKLSFKSSERKAILAELEECNSTLEKLSRAADRAKAFEKNQQTRRAHLTFSRRDEAERLFEILRKACKCQNLPPRDVGLRLQVHHHRSDESLESNFQVLLLDSKSTICEVSARMSKSKDVEPPKKKVRVQAFTTSSADAAKKLQIKHMRVLGDICTEAKLATAKDCAVHLYVDDKEKIYTQHRKGQFVQSGSQQLVSLTDVMSRLKLYDHKRWLQREKSILAVTLAYSMLQLHESPWLRSQWNSDTISFLDESDTSSCANEQFKLRRPFTRSQVSATSTAASNISMTNPATPKPPRRNVHLHALGVVLLELYLNRSIEPEVIAQGGIDYRGVAQYLLEEHSDDMAMTAGYHRAIQFCLSPHPNPYSGSFSFEDRGFREIFYSEVIAKLEDNLMARFEVSESIWEAND</sequence>
<evidence type="ECO:0000313" key="3">
    <source>
        <dbReference type="EMBL" id="KAJ9606761.1"/>
    </source>
</evidence>
<name>A0AA39CFV3_9EURO</name>
<dbReference type="AlphaFoldDB" id="A0AA39CFV3"/>